<evidence type="ECO:0000256" key="3">
    <source>
        <dbReference type="ARBA" id="ARBA00022490"/>
    </source>
</evidence>
<comment type="subcellular location">
    <subcellularLocation>
        <location evidence="1 6">Cytoplasm</location>
        <location evidence="1 6">Cytoskeleton</location>
        <location evidence="1 6">Microtubule organizing center</location>
    </subcellularLocation>
</comment>
<proteinExistence type="inferred from homology"/>
<dbReference type="Proteomes" id="UP001054837">
    <property type="component" value="Unassembled WGS sequence"/>
</dbReference>
<accession>A0AAV4U1J5</accession>
<dbReference type="GO" id="GO:0005874">
    <property type="term" value="C:microtubule"/>
    <property type="evidence" value="ECO:0007669"/>
    <property type="project" value="UniProtKB-KW"/>
</dbReference>
<comment type="caution">
    <text evidence="9">The sequence shown here is derived from an EMBL/GenBank/DDBJ whole genome shotgun (WGS) entry which is preliminary data.</text>
</comment>
<dbReference type="GO" id="GO:0007020">
    <property type="term" value="P:microtubule nucleation"/>
    <property type="evidence" value="ECO:0007669"/>
    <property type="project" value="InterPro"/>
</dbReference>
<reference evidence="9 10" key="1">
    <citation type="submission" date="2021-06" db="EMBL/GenBank/DDBJ databases">
        <title>Caerostris darwini draft genome.</title>
        <authorList>
            <person name="Kono N."/>
            <person name="Arakawa K."/>
        </authorList>
    </citation>
    <scope>NUCLEOTIDE SEQUENCE [LARGE SCALE GENOMIC DNA]</scope>
</reference>
<dbReference type="Pfam" id="PF17681">
    <property type="entry name" value="GCP_N_terminal"/>
    <property type="match status" value="1"/>
</dbReference>
<dbReference type="GO" id="GO:0051011">
    <property type="term" value="F:microtubule minus-end binding"/>
    <property type="evidence" value="ECO:0007669"/>
    <property type="project" value="TreeGrafter"/>
</dbReference>
<protein>
    <recommendedName>
        <fullName evidence="6">Gamma-tubulin complex component</fullName>
    </recommendedName>
</protein>
<evidence type="ECO:0000313" key="9">
    <source>
        <dbReference type="EMBL" id="GIY51625.1"/>
    </source>
</evidence>
<evidence type="ECO:0000313" key="10">
    <source>
        <dbReference type="Proteomes" id="UP001054837"/>
    </source>
</evidence>
<evidence type="ECO:0000256" key="2">
    <source>
        <dbReference type="ARBA" id="ARBA00010337"/>
    </source>
</evidence>
<gene>
    <name evidence="9" type="primary">Tubgcp4</name>
    <name evidence="9" type="ORF">CDAR_321451</name>
</gene>
<feature type="domain" description="Gamma tubulin complex component protein N-terminal" evidence="8">
    <location>
        <begin position="3"/>
        <end position="310"/>
    </location>
</feature>
<dbReference type="Gene3D" id="1.20.120.1900">
    <property type="entry name" value="Gamma-tubulin complex, C-terminal domain"/>
    <property type="match status" value="1"/>
</dbReference>
<dbReference type="EMBL" id="BPLQ01010561">
    <property type="protein sequence ID" value="GIY51625.1"/>
    <property type="molecule type" value="Genomic_DNA"/>
</dbReference>
<sequence length="619" mass="71894">MFQELLWALNGVPGGIFFDSSEGIKISSCIPNLHPGEKEILERLLFLGTKYKFLNEFLKKHKYPPITLENEIHGLYLQSFCHGLEVILDEYQQELVQIEQEILKDAFLPLTHFLKLEKYKMVLQILFDIVCKIEKENIHGCRILELLFNHSSSGFLNVEVAMNKILQHCHTVMYRQVFCWMMNGNVEDPYNEFFIQPDNSFRSKSPQSVVHNTYEKNSSPISYRVEPRLLPSYIPDSLAARILYVGEYVAVLGSAGDSESYSVFLKKEHIFAKKFEKLISKPIFSLLSFETTIDDIRKSAAERLWQLIVKQANVVNHLKIIKDFYLLGRGEFFLEFIIETNQLLRMPVTTSAEIDASRLFRTVARRTFDDDVIIEKFHVTLQAKKSENVDKDDLSKAKLETGWSSIGLIYDIPHPLHILITPTIIDKYNMIFRFLLSVKRTQIELHQCWALQMRTKGAGAQSRFMPFWKLRSHMSFLIDNLQYYIMVDVLESSFKNLTEKLETVKDFEEIQQDHDQFLTSVISQCFLESWQVHHSLEEIFELCSSFSGLLNRVTVTMNSKDMNVFESIKLNFQRQTSLLFRILNGVRSHQVSPHLAQLLLRIDYNKYLSSCGGQLGGSK</sequence>
<keyword evidence="10" id="KW-1185">Reference proteome</keyword>
<dbReference type="GO" id="GO:0000922">
    <property type="term" value="C:spindle pole"/>
    <property type="evidence" value="ECO:0007669"/>
    <property type="project" value="InterPro"/>
</dbReference>
<dbReference type="GO" id="GO:0051225">
    <property type="term" value="P:spindle assembly"/>
    <property type="evidence" value="ECO:0007669"/>
    <property type="project" value="TreeGrafter"/>
</dbReference>
<dbReference type="GO" id="GO:0043015">
    <property type="term" value="F:gamma-tubulin binding"/>
    <property type="evidence" value="ECO:0007669"/>
    <property type="project" value="InterPro"/>
</dbReference>
<evidence type="ECO:0000256" key="6">
    <source>
        <dbReference type="RuleBase" id="RU363050"/>
    </source>
</evidence>
<dbReference type="GO" id="GO:0000278">
    <property type="term" value="P:mitotic cell cycle"/>
    <property type="evidence" value="ECO:0007669"/>
    <property type="project" value="TreeGrafter"/>
</dbReference>
<dbReference type="PANTHER" id="PTHR19302">
    <property type="entry name" value="GAMMA TUBULIN COMPLEX PROTEIN"/>
    <property type="match status" value="1"/>
</dbReference>
<feature type="domain" description="Gamma tubulin complex component C-terminal" evidence="7">
    <location>
        <begin position="316"/>
        <end position="607"/>
    </location>
</feature>
<dbReference type="InterPro" id="IPR042241">
    <property type="entry name" value="GCP_C_sf"/>
</dbReference>
<evidence type="ECO:0000256" key="1">
    <source>
        <dbReference type="ARBA" id="ARBA00004267"/>
    </source>
</evidence>
<dbReference type="InterPro" id="IPR041470">
    <property type="entry name" value="GCP_N"/>
</dbReference>
<organism evidence="9 10">
    <name type="scientific">Caerostris darwini</name>
    <dbReference type="NCBI Taxonomy" id="1538125"/>
    <lineage>
        <taxon>Eukaryota</taxon>
        <taxon>Metazoa</taxon>
        <taxon>Ecdysozoa</taxon>
        <taxon>Arthropoda</taxon>
        <taxon>Chelicerata</taxon>
        <taxon>Arachnida</taxon>
        <taxon>Araneae</taxon>
        <taxon>Araneomorphae</taxon>
        <taxon>Entelegynae</taxon>
        <taxon>Araneoidea</taxon>
        <taxon>Araneidae</taxon>
        <taxon>Caerostris</taxon>
    </lineage>
</organism>
<dbReference type="GO" id="GO:0000930">
    <property type="term" value="C:gamma-tubulin complex"/>
    <property type="evidence" value="ECO:0007669"/>
    <property type="project" value="TreeGrafter"/>
</dbReference>
<evidence type="ECO:0000256" key="5">
    <source>
        <dbReference type="ARBA" id="ARBA00023212"/>
    </source>
</evidence>
<evidence type="ECO:0000259" key="7">
    <source>
        <dbReference type="Pfam" id="PF04130"/>
    </source>
</evidence>
<dbReference type="InterPro" id="IPR007259">
    <property type="entry name" value="GCP"/>
</dbReference>
<keyword evidence="5 6" id="KW-0206">Cytoskeleton</keyword>
<name>A0AAV4U1J5_9ARAC</name>
<evidence type="ECO:0000256" key="4">
    <source>
        <dbReference type="ARBA" id="ARBA00022701"/>
    </source>
</evidence>
<evidence type="ECO:0000259" key="8">
    <source>
        <dbReference type="Pfam" id="PF17681"/>
    </source>
</evidence>
<keyword evidence="4 6" id="KW-0493">Microtubule</keyword>
<dbReference type="GO" id="GO:0051321">
    <property type="term" value="P:meiotic cell cycle"/>
    <property type="evidence" value="ECO:0007669"/>
    <property type="project" value="TreeGrafter"/>
</dbReference>
<dbReference type="Pfam" id="PF04130">
    <property type="entry name" value="GCP_C_terminal"/>
    <property type="match status" value="1"/>
</dbReference>
<keyword evidence="3 6" id="KW-0963">Cytoplasm</keyword>
<dbReference type="PANTHER" id="PTHR19302:SF27">
    <property type="entry name" value="GAMMA-TUBULIN COMPLEX COMPONENT 4"/>
    <property type="match status" value="1"/>
</dbReference>
<dbReference type="GO" id="GO:0031122">
    <property type="term" value="P:cytoplasmic microtubule organization"/>
    <property type="evidence" value="ECO:0007669"/>
    <property type="project" value="TreeGrafter"/>
</dbReference>
<comment type="similarity">
    <text evidence="2 6">Belongs to the TUBGCP family.</text>
</comment>
<dbReference type="AlphaFoldDB" id="A0AAV4U1J5"/>
<dbReference type="InterPro" id="IPR040457">
    <property type="entry name" value="GCP_C"/>
</dbReference>